<sequence>MSSPLFITHSPYMPQENPLNRRQFLKTSTALTAGLIGSQLPLKAETSDVLGYVLPRRRLGKTGLDVTLFCIGGAHIGSRSEESAQARIEAAIEGGCRFFESAQGYQKGRSEERFGKYLTPKYREHITLMTKTTSTDGATTRRHLDESLKRLKTDYLDIYLMRWIKSKEDAENRINNGVYDALLEAKAAGKIKHIGFSGHTTPEANIHLIERGLPEMEVVLMPVNAVDLAYHSFITHALPQAIEKNLGVIAMKTMAGGSFFGGEAPWGPIKGQYREPIIPQKISVREAHHYVYSLPVASLTSGTDTVEHVRENVRNARSYAQLSERERQTIHKRVADYAATGSLEHYKHY</sequence>
<name>A0A934S4L2_9BACT</name>
<proteinExistence type="predicted"/>
<dbReference type="CDD" id="cd19100">
    <property type="entry name" value="AKR_unchar"/>
    <property type="match status" value="1"/>
</dbReference>
<evidence type="ECO:0000313" key="3">
    <source>
        <dbReference type="Proteomes" id="UP000617628"/>
    </source>
</evidence>
<dbReference type="Gene3D" id="3.20.20.100">
    <property type="entry name" value="NADP-dependent oxidoreductase domain"/>
    <property type="match status" value="1"/>
</dbReference>
<dbReference type="PANTHER" id="PTHR43312">
    <property type="entry name" value="D-THREO-ALDOSE 1-DEHYDROGENASE"/>
    <property type="match status" value="1"/>
</dbReference>
<dbReference type="PRINTS" id="PR00069">
    <property type="entry name" value="ALDKETRDTASE"/>
</dbReference>
<accession>A0A934S4L2</accession>
<dbReference type="EMBL" id="JAENIL010000044">
    <property type="protein sequence ID" value="MBK1879264.1"/>
    <property type="molecule type" value="Genomic_DNA"/>
</dbReference>
<dbReference type="RefSeq" id="WP_200357476.1">
    <property type="nucleotide sequence ID" value="NZ_JAENIL010000044.1"/>
</dbReference>
<gene>
    <name evidence="2" type="ORF">JIN87_20425</name>
</gene>
<organism evidence="2 3">
    <name type="scientific">Pelagicoccus mobilis</name>
    <dbReference type="NCBI Taxonomy" id="415221"/>
    <lineage>
        <taxon>Bacteria</taxon>
        <taxon>Pseudomonadati</taxon>
        <taxon>Verrucomicrobiota</taxon>
        <taxon>Opitutia</taxon>
        <taxon>Puniceicoccales</taxon>
        <taxon>Pelagicoccaceae</taxon>
        <taxon>Pelagicoccus</taxon>
    </lineage>
</organism>
<dbReference type="Pfam" id="PF00248">
    <property type="entry name" value="Aldo_ket_red"/>
    <property type="match status" value="1"/>
</dbReference>
<comment type="caution">
    <text evidence="2">The sequence shown here is derived from an EMBL/GenBank/DDBJ whole genome shotgun (WGS) entry which is preliminary data.</text>
</comment>
<dbReference type="InterPro" id="IPR006311">
    <property type="entry name" value="TAT_signal"/>
</dbReference>
<dbReference type="SUPFAM" id="SSF51430">
    <property type="entry name" value="NAD(P)-linked oxidoreductase"/>
    <property type="match status" value="1"/>
</dbReference>
<dbReference type="InterPro" id="IPR019546">
    <property type="entry name" value="TAT_signal_bac_arc"/>
</dbReference>
<dbReference type="AlphaFoldDB" id="A0A934S4L2"/>
<evidence type="ECO:0000259" key="1">
    <source>
        <dbReference type="Pfam" id="PF00248"/>
    </source>
</evidence>
<dbReference type="GO" id="GO:0016491">
    <property type="term" value="F:oxidoreductase activity"/>
    <property type="evidence" value="ECO:0007669"/>
    <property type="project" value="InterPro"/>
</dbReference>
<dbReference type="Proteomes" id="UP000617628">
    <property type="component" value="Unassembled WGS sequence"/>
</dbReference>
<dbReference type="PANTHER" id="PTHR43312:SF1">
    <property type="entry name" value="NADP-DEPENDENT OXIDOREDUCTASE DOMAIN-CONTAINING PROTEIN"/>
    <property type="match status" value="1"/>
</dbReference>
<dbReference type="InterPro" id="IPR023210">
    <property type="entry name" value="NADP_OxRdtase_dom"/>
</dbReference>
<dbReference type="InterPro" id="IPR020471">
    <property type="entry name" value="AKR"/>
</dbReference>
<protein>
    <submittedName>
        <fullName evidence="2">Aldo/keto reductase</fullName>
    </submittedName>
</protein>
<dbReference type="PROSITE" id="PS51318">
    <property type="entry name" value="TAT"/>
    <property type="match status" value="1"/>
</dbReference>
<dbReference type="InterPro" id="IPR053135">
    <property type="entry name" value="AKR2_Oxidoreductase"/>
</dbReference>
<dbReference type="NCBIfam" id="TIGR01409">
    <property type="entry name" value="TAT_signal_seq"/>
    <property type="match status" value="1"/>
</dbReference>
<dbReference type="InterPro" id="IPR036812">
    <property type="entry name" value="NAD(P)_OxRdtase_dom_sf"/>
</dbReference>
<keyword evidence="3" id="KW-1185">Reference proteome</keyword>
<reference evidence="2" key="1">
    <citation type="submission" date="2021-01" db="EMBL/GenBank/DDBJ databases">
        <title>Modified the classification status of verrucomicrobia.</title>
        <authorList>
            <person name="Feng X."/>
        </authorList>
    </citation>
    <scope>NUCLEOTIDE SEQUENCE</scope>
    <source>
        <strain evidence="2">KCTC 13126</strain>
    </source>
</reference>
<evidence type="ECO:0000313" key="2">
    <source>
        <dbReference type="EMBL" id="MBK1879264.1"/>
    </source>
</evidence>
<feature type="domain" description="NADP-dependent oxidoreductase" evidence="1">
    <location>
        <begin position="70"/>
        <end position="263"/>
    </location>
</feature>